<dbReference type="InterPro" id="IPR018060">
    <property type="entry name" value="HTH_AraC"/>
</dbReference>
<name>A0AA40T4L0_9NOST</name>
<dbReference type="EMBL" id="VJXY01000085">
    <property type="protein sequence ID" value="MBD6620831.1"/>
    <property type="molecule type" value="Genomic_DNA"/>
</dbReference>
<dbReference type="SUPFAM" id="SSF46689">
    <property type="entry name" value="Homeodomain-like"/>
    <property type="match status" value="2"/>
</dbReference>
<dbReference type="InterPro" id="IPR009057">
    <property type="entry name" value="Homeodomain-like_sf"/>
</dbReference>
<keyword evidence="3" id="KW-0804">Transcription</keyword>
<organism evidence="6 7">
    <name type="scientific">Komarekiella delphini-convector SJRDD-AB1</name>
    <dbReference type="NCBI Taxonomy" id="2593771"/>
    <lineage>
        <taxon>Bacteria</taxon>
        <taxon>Bacillati</taxon>
        <taxon>Cyanobacteriota</taxon>
        <taxon>Cyanophyceae</taxon>
        <taxon>Nostocales</taxon>
        <taxon>Nostocaceae</taxon>
        <taxon>Komarekiella</taxon>
        <taxon>Komarekiella delphini-convector</taxon>
    </lineage>
</organism>
<accession>A0AA40T4L0</accession>
<evidence type="ECO:0000256" key="1">
    <source>
        <dbReference type="ARBA" id="ARBA00023015"/>
    </source>
</evidence>
<dbReference type="Proteomes" id="UP001165986">
    <property type="component" value="Unassembled WGS sequence"/>
</dbReference>
<dbReference type="Pfam" id="PF12833">
    <property type="entry name" value="HTH_18"/>
    <property type="match status" value="1"/>
</dbReference>
<evidence type="ECO:0000256" key="4">
    <source>
        <dbReference type="SAM" id="MobiDB-lite"/>
    </source>
</evidence>
<dbReference type="SMART" id="SM00342">
    <property type="entry name" value="HTH_ARAC"/>
    <property type="match status" value="1"/>
</dbReference>
<evidence type="ECO:0000256" key="3">
    <source>
        <dbReference type="ARBA" id="ARBA00023163"/>
    </source>
</evidence>
<dbReference type="Gene3D" id="1.10.10.60">
    <property type="entry name" value="Homeodomain-like"/>
    <property type="match status" value="1"/>
</dbReference>
<keyword evidence="1" id="KW-0805">Transcription regulation</keyword>
<dbReference type="GO" id="GO:0003700">
    <property type="term" value="F:DNA-binding transcription factor activity"/>
    <property type="evidence" value="ECO:0007669"/>
    <property type="project" value="InterPro"/>
</dbReference>
<proteinExistence type="predicted"/>
<evidence type="ECO:0000313" key="7">
    <source>
        <dbReference type="Proteomes" id="UP001165986"/>
    </source>
</evidence>
<sequence length="298" mass="33420">MNKLHELAQILSRHSFASEHMQPTVVPRLSIFRADHPTTRTPAIYRPLFCLIVSGRKQVFFAEKTSEYEPGDCFLVTVNLPVVGTILQAHPEHPYLALCLDLHHITLAEIAIRATVVSNTTQGSDQGLQTGTATTEVIDAAFRLAQLLDHPQHVDVLAPLYEQELLYRLYIGPWGRSLLAASQANSRLSQVGRAIAWLHEHYATDYTADELARVAGMSVSTMNRHFREITAMSPLEYQKCIRLQEARRLLASQLTDVSSTGYAVGYSSPSQFNREYSRLFGEPPGRHASQMRSAKEYT</sequence>
<comment type="caution">
    <text evidence="6">The sequence shown here is derived from an EMBL/GenBank/DDBJ whole genome shotgun (WGS) entry which is preliminary data.</text>
</comment>
<reference evidence="6" key="1">
    <citation type="submission" date="2019-07" db="EMBL/GenBank/DDBJ databases">
        <title>Toxilogical consequences of a new and cryptic species of cyanobacteria (Komarekiella delphini-convector) recovered from the epidermis of a bottlenose dolphin and 1500 ft. in the air.</title>
        <authorList>
            <person name="Brown A.O."/>
            <person name="Dvorak P."/>
            <person name="Villanueva C.D."/>
            <person name="Foss A.J."/>
            <person name="Garvey A.D."/>
            <person name="Gibson Q.A."/>
            <person name="Johansen J.R."/>
            <person name="Casamatta D.A."/>
        </authorList>
    </citation>
    <scope>NUCLEOTIDE SEQUENCE</scope>
    <source>
        <strain evidence="6">SJRDD-AB1</strain>
    </source>
</reference>
<dbReference type="PANTHER" id="PTHR43436">
    <property type="entry name" value="ARAC-FAMILY TRANSCRIPTIONAL REGULATOR"/>
    <property type="match status" value="1"/>
</dbReference>
<dbReference type="Pfam" id="PF06719">
    <property type="entry name" value="AraC_N"/>
    <property type="match status" value="1"/>
</dbReference>
<dbReference type="PANTHER" id="PTHR43436:SF1">
    <property type="entry name" value="TRANSCRIPTIONAL REGULATORY PROTEIN"/>
    <property type="match status" value="1"/>
</dbReference>
<dbReference type="InterPro" id="IPR009594">
    <property type="entry name" value="Tscrpt_reg_HTH_AraC_N"/>
</dbReference>
<dbReference type="GO" id="GO:0043565">
    <property type="term" value="F:sequence-specific DNA binding"/>
    <property type="evidence" value="ECO:0007669"/>
    <property type="project" value="InterPro"/>
</dbReference>
<keyword evidence="7" id="KW-1185">Reference proteome</keyword>
<evidence type="ECO:0000256" key="2">
    <source>
        <dbReference type="ARBA" id="ARBA00023125"/>
    </source>
</evidence>
<dbReference type="AlphaFoldDB" id="A0AA40T4L0"/>
<dbReference type="InterPro" id="IPR018062">
    <property type="entry name" value="HTH_AraC-typ_CS"/>
</dbReference>
<feature type="domain" description="HTH araC/xylS-type" evidence="5">
    <location>
        <begin position="192"/>
        <end position="290"/>
    </location>
</feature>
<feature type="region of interest" description="Disordered" evidence="4">
    <location>
        <begin position="277"/>
        <end position="298"/>
    </location>
</feature>
<evidence type="ECO:0000259" key="5">
    <source>
        <dbReference type="PROSITE" id="PS01124"/>
    </source>
</evidence>
<dbReference type="PROSITE" id="PS01124">
    <property type="entry name" value="HTH_ARAC_FAMILY_2"/>
    <property type="match status" value="1"/>
</dbReference>
<protein>
    <submittedName>
        <fullName evidence="6">AraC family transcriptional regulator</fullName>
    </submittedName>
</protein>
<gene>
    <name evidence="6" type="ORF">FNW02_35040</name>
</gene>
<dbReference type="PROSITE" id="PS00041">
    <property type="entry name" value="HTH_ARAC_FAMILY_1"/>
    <property type="match status" value="1"/>
</dbReference>
<dbReference type="RefSeq" id="WP_191762138.1">
    <property type="nucleotide sequence ID" value="NZ_VJXY01000085.1"/>
</dbReference>
<keyword evidence="2" id="KW-0238">DNA-binding</keyword>
<evidence type="ECO:0000313" key="6">
    <source>
        <dbReference type="EMBL" id="MBD6620831.1"/>
    </source>
</evidence>